<reference evidence="11 12" key="1">
    <citation type="submission" date="2024-04" db="EMBL/GenBank/DDBJ databases">
        <title>Tritrichomonas musculus Genome.</title>
        <authorList>
            <person name="Alves-Ferreira E."/>
            <person name="Grigg M."/>
            <person name="Lorenzi H."/>
            <person name="Galac M."/>
        </authorList>
    </citation>
    <scope>NUCLEOTIDE SEQUENCE [LARGE SCALE GENOMIC DNA]</scope>
    <source>
        <strain evidence="11 12">EAF2021</strain>
    </source>
</reference>
<name>A0ABR2K1R2_9EUKA</name>
<evidence type="ECO:0000256" key="2">
    <source>
        <dbReference type="ARBA" id="ARBA00022723"/>
    </source>
</evidence>
<dbReference type="EMBL" id="JAPFFF010000008">
    <property type="protein sequence ID" value="KAK8884661.1"/>
    <property type="molecule type" value="Genomic_DNA"/>
</dbReference>
<keyword evidence="5" id="KW-0464">Manganese</keyword>
<keyword evidence="4" id="KW-0904">Protein phosphatase</keyword>
<dbReference type="PROSITE" id="PS00125">
    <property type="entry name" value="SER_THR_PHOSPHATASE"/>
    <property type="match status" value="1"/>
</dbReference>
<dbReference type="PANTHER" id="PTHR11668">
    <property type="entry name" value="SERINE/THREONINE PROTEIN PHOSPHATASE"/>
    <property type="match status" value="1"/>
</dbReference>
<accession>A0ABR2K1R2</accession>
<dbReference type="SUPFAM" id="SSF56300">
    <property type="entry name" value="Metallo-dependent phosphatases"/>
    <property type="match status" value="1"/>
</dbReference>
<dbReference type="CDD" id="cd00144">
    <property type="entry name" value="MPP_PPP_family"/>
    <property type="match status" value="1"/>
</dbReference>
<comment type="catalytic activity">
    <reaction evidence="6">
        <text>O-phospho-L-seryl-[protein] + H2O = L-seryl-[protein] + phosphate</text>
        <dbReference type="Rhea" id="RHEA:20629"/>
        <dbReference type="Rhea" id="RHEA-COMP:9863"/>
        <dbReference type="Rhea" id="RHEA-COMP:11604"/>
        <dbReference type="ChEBI" id="CHEBI:15377"/>
        <dbReference type="ChEBI" id="CHEBI:29999"/>
        <dbReference type="ChEBI" id="CHEBI:43474"/>
        <dbReference type="ChEBI" id="CHEBI:83421"/>
        <dbReference type="EC" id="3.1.3.16"/>
    </reaction>
</comment>
<keyword evidence="2" id="KW-0479">Metal-binding</keyword>
<organism evidence="11 12">
    <name type="scientific">Tritrichomonas musculus</name>
    <dbReference type="NCBI Taxonomy" id="1915356"/>
    <lineage>
        <taxon>Eukaryota</taxon>
        <taxon>Metamonada</taxon>
        <taxon>Parabasalia</taxon>
        <taxon>Tritrichomonadida</taxon>
        <taxon>Tritrichomonadidae</taxon>
        <taxon>Tritrichomonas</taxon>
    </lineage>
</organism>
<comment type="caution">
    <text evidence="11">The sequence shown here is derived from an EMBL/GenBank/DDBJ whole genome shotgun (WGS) entry which is preliminary data.</text>
</comment>
<protein>
    <recommendedName>
        <fullName evidence="8">Serine/threonine-protein phosphatase</fullName>
        <ecNumber evidence="8">3.1.3.16</ecNumber>
    </recommendedName>
</protein>
<comment type="catalytic activity">
    <reaction evidence="7 8">
        <text>O-phospho-L-threonyl-[protein] + H2O = L-threonyl-[protein] + phosphate</text>
        <dbReference type="Rhea" id="RHEA:47004"/>
        <dbReference type="Rhea" id="RHEA-COMP:11060"/>
        <dbReference type="Rhea" id="RHEA-COMP:11605"/>
        <dbReference type="ChEBI" id="CHEBI:15377"/>
        <dbReference type="ChEBI" id="CHEBI:30013"/>
        <dbReference type="ChEBI" id="CHEBI:43474"/>
        <dbReference type="ChEBI" id="CHEBI:61977"/>
        <dbReference type="EC" id="3.1.3.16"/>
    </reaction>
</comment>
<dbReference type="InterPro" id="IPR050341">
    <property type="entry name" value="PP1_catalytic_subunit"/>
</dbReference>
<sequence length="367" mass="41414">MNLSSLLTYITSLISQDPETYSQKSAKDLFADLTSQAVEDICNQVKQIFKDEDILLNLEGDFIVVGDLHGHFFDLIRIFNHFGLPSQQKYIFLGDTIDRGEFSLYTILSIFVMKCSFPSSIYIIRGNHEFENYNSGLSEEINELFHINGKNTMMTINQAFSYLPLAIVLNNEYLCVHGGIGPSFNDINQICNITRPFVSIYGGIANSLLWSDPNENIDTFHESRRGVGYEYGYQAIKLFLKNNNLKMLIRGHEVVKEGVSYSLEKTVVTVFSASNYCGELNNSGGVLIIKKGSPEKIFTFPPITPYVTRVKQTSRDTDTIKTKITPHRNSSNGRTVLLVPKMQGFKPISSLPTQRRKRVHSHSALPV</sequence>
<dbReference type="SMART" id="SM00156">
    <property type="entry name" value="PP2Ac"/>
    <property type="match status" value="1"/>
</dbReference>
<dbReference type="PANTHER" id="PTHR11668:SF300">
    <property type="entry name" value="SERINE_THREONINE-PROTEIN PHOSPHATASE"/>
    <property type="match status" value="1"/>
</dbReference>
<evidence type="ECO:0000256" key="7">
    <source>
        <dbReference type="ARBA" id="ARBA00048336"/>
    </source>
</evidence>
<dbReference type="Pfam" id="PF00149">
    <property type="entry name" value="Metallophos"/>
    <property type="match status" value="1"/>
</dbReference>
<evidence type="ECO:0000256" key="6">
    <source>
        <dbReference type="ARBA" id="ARBA00047761"/>
    </source>
</evidence>
<feature type="domain" description="Serine/threonine specific protein phosphatases" evidence="10">
    <location>
        <begin position="124"/>
        <end position="129"/>
    </location>
</feature>
<keyword evidence="3 8" id="KW-0378">Hydrolase</keyword>
<evidence type="ECO:0000313" key="12">
    <source>
        <dbReference type="Proteomes" id="UP001470230"/>
    </source>
</evidence>
<dbReference type="Proteomes" id="UP001470230">
    <property type="component" value="Unassembled WGS sequence"/>
</dbReference>
<keyword evidence="12" id="KW-1185">Reference proteome</keyword>
<dbReference type="Gene3D" id="3.60.21.10">
    <property type="match status" value="1"/>
</dbReference>
<dbReference type="InterPro" id="IPR029052">
    <property type="entry name" value="Metallo-depent_PP-like"/>
</dbReference>
<feature type="region of interest" description="Disordered" evidence="9">
    <location>
        <begin position="347"/>
        <end position="367"/>
    </location>
</feature>
<evidence type="ECO:0000259" key="10">
    <source>
        <dbReference type="PROSITE" id="PS00125"/>
    </source>
</evidence>
<evidence type="ECO:0000256" key="5">
    <source>
        <dbReference type="ARBA" id="ARBA00023211"/>
    </source>
</evidence>
<gene>
    <name evidence="11" type="ORF">M9Y10_043779</name>
</gene>
<dbReference type="PRINTS" id="PR00114">
    <property type="entry name" value="STPHPHTASE"/>
</dbReference>
<dbReference type="InterPro" id="IPR006186">
    <property type="entry name" value="Ser/Thr-sp_prot-phosphatase"/>
</dbReference>
<dbReference type="InterPro" id="IPR004843">
    <property type="entry name" value="Calcineurin-like_PHP"/>
</dbReference>
<evidence type="ECO:0000256" key="4">
    <source>
        <dbReference type="ARBA" id="ARBA00022912"/>
    </source>
</evidence>
<proteinExistence type="inferred from homology"/>
<dbReference type="EC" id="3.1.3.16" evidence="8"/>
<evidence type="ECO:0000256" key="8">
    <source>
        <dbReference type="RuleBase" id="RU004273"/>
    </source>
</evidence>
<evidence type="ECO:0000256" key="3">
    <source>
        <dbReference type="ARBA" id="ARBA00022801"/>
    </source>
</evidence>
<comment type="cofactor">
    <cofactor evidence="1">
        <name>Mn(2+)</name>
        <dbReference type="ChEBI" id="CHEBI:29035"/>
    </cofactor>
</comment>
<evidence type="ECO:0000256" key="9">
    <source>
        <dbReference type="SAM" id="MobiDB-lite"/>
    </source>
</evidence>
<comment type="similarity">
    <text evidence="8">Belongs to the PPP phosphatase family.</text>
</comment>
<evidence type="ECO:0000313" key="11">
    <source>
        <dbReference type="EMBL" id="KAK8884661.1"/>
    </source>
</evidence>
<evidence type="ECO:0000256" key="1">
    <source>
        <dbReference type="ARBA" id="ARBA00001936"/>
    </source>
</evidence>